<feature type="domain" description="Ion transport" evidence="6">
    <location>
        <begin position="736"/>
        <end position="984"/>
    </location>
</feature>
<comment type="subcellular location">
    <subcellularLocation>
        <location evidence="1">Membrane</location>
        <topology evidence="1">Multi-pass membrane protein</topology>
    </subcellularLocation>
</comment>
<reference evidence="8" key="1">
    <citation type="submission" date="2021-01" db="EMBL/GenBank/DDBJ databases">
        <authorList>
            <consortium name="Genoscope - CEA"/>
            <person name="William W."/>
        </authorList>
    </citation>
    <scope>NUCLEOTIDE SEQUENCE</scope>
</reference>
<organism evidence="8 9">
    <name type="scientific">Paramecium primaurelia</name>
    <dbReference type="NCBI Taxonomy" id="5886"/>
    <lineage>
        <taxon>Eukaryota</taxon>
        <taxon>Sar</taxon>
        <taxon>Alveolata</taxon>
        <taxon>Ciliophora</taxon>
        <taxon>Intramacronucleata</taxon>
        <taxon>Oligohymenophorea</taxon>
        <taxon>Peniculida</taxon>
        <taxon>Parameciidae</taxon>
        <taxon>Paramecium</taxon>
    </lineage>
</organism>
<dbReference type="Pfam" id="PF08454">
    <property type="entry name" value="RIH_assoc"/>
    <property type="match status" value="1"/>
</dbReference>
<dbReference type="OMA" id="SIMELIC"/>
<dbReference type="PANTHER" id="PTHR45816:SF4">
    <property type="entry name" value="RYR_IP3R HOMOLOGY ASSOCIATED DOMAIN-CONTAINING PROTEIN"/>
    <property type="match status" value="1"/>
</dbReference>
<gene>
    <name evidence="8" type="ORF">PPRIM_AZ9-3.1.T0400141</name>
</gene>
<feature type="transmembrane region" description="Helical" evidence="5">
    <location>
        <begin position="738"/>
        <end position="761"/>
    </location>
</feature>
<feature type="transmembrane region" description="Helical" evidence="5">
    <location>
        <begin position="875"/>
        <end position="894"/>
    </location>
</feature>
<dbReference type="GO" id="GO:0016020">
    <property type="term" value="C:membrane"/>
    <property type="evidence" value="ECO:0007669"/>
    <property type="project" value="UniProtKB-SubCell"/>
</dbReference>
<sequence>MREQFERKFNTNFITSQQIQTYQRQQENLDCLKKDFQLAKIRLIAKYYKKLGGQLELNGNLISEDVQIELMIKSLEKQQTNLFCLDNLKDFLKKCQEIFLNKEIYLIKLCRIFLQLKRPTQDEIDSLIEAKDEESKLEIREKKEIYIKFQRAMADGQLDILALEILNQTDEDQQKIEALTFLIHLLDFGNEYIQRKFYNLLKEENVKQQFLVFLRRFFLTDLDIRIKELELAESDNTQYKLLCLKVLQLLQVLCENLNMDFQRFLVQQYDDDSYQANINIVNEVASLLANLLEKGQKVFYKLQEIYRQALESLVEFSTGYVENKKELCKNTRLFTLLNSILQKQELQSLCQLYQENKMILKERQQVNQSLDDVIMMDARGIGSDEGKKNYALYQTLQSFIKLLLLLTQGRADLQSLEFIKDTVNITFLIRIAKSIYEERIKPKQRNIILDNICDESETGNHRYCTNSLCHFGLRTDEDNMLIQTGFNIFIICLKLSEHFSDDSQLELFKFDEEQEEQQDFLDLDDFQVEQQQKKKKISNKQILPLNQRSQFDYNQDEVDGLLVKDESKFNDLSFKNIYLNIRNNKNYQFTRVQRFFKFYRKFTGRIEIQNENNQLEKVYFQKPFVCNFITPNIKQHLIYEIDRETDEDRMFGLIEFSEFYQVQMRHSQQINNRKTMHFGAVYWRLLKDISFILCLIIVVLLIFMHDTVINSKIGSNTQAPEDQNITSGETFVSYLNNIITVVQLVLNLIIVFFCAIERYPISITYNRGQTNAKRVQILKKEAGFQISWLTMKYYSLIGYFESEFQEHQVNNSIMKKLILVIFFDFDNFYNICIFGLTVYAFFNPYIYAILLLDIIKRSEDLQNIIKSITSNGQNLAIFSFLGLIGLLIYAIIAFSNFDQMFDDEEGVYGNTFILAVTSTINFGLRNGGGLGESLTSYPDAYEDPALYWGRYFFDFTFFIIFNILFIQIIFGIMLDTFGELRDERQALVKEIEGKCFICSQDKNDIDTKGTKGWHYHIYLEHNVYHMLYYIIYIKNKDPNDCNSLEKYVKKCIQEKKTKFFPFGRALQIEEQEGEEDQIEQE</sequence>
<evidence type="ECO:0008006" key="10">
    <source>
        <dbReference type="Google" id="ProtNLM"/>
    </source>
</evidence>
<comment type="caution">
    <text evidence="8">The sequence shown here is derived from an EMBL/GenBank/DDBJ whole genome shotgun (WGS) entry which is preliminary data.</text>
</comment>
<evidence type="ECO:0000313" key="9">
    <source>
        <dbReference type="Proteomes" id="UP000688137"/>
    </source>
</evidence>
<dbReference type="EMBL" id="CAJJDM010000039">
    <property type="protein sequence ID" value="CAD8067159.1"/>
    <property type="molecule type" value="Genomic_DNA"/>
</dbReference>
<keyword evidence="4 5" id="KW-0472">Membrane</keyword>
<keyword evidence="2 5" id="KW-0812">Transmembrane</keyword>
<evidence type="ECO:0000259" key="6">
    <source>
        <dbReference type="Pfam" id="PF00520"/>
    </source>
</evidence>
<dbReference type="Pfam" id="PF00520">
    <property type="entry name" value="Ion_trans"/>
    <property type="match status" value="1"/>
</dbReference>
<dbReference type="InterPro" id="IPR013662">
    <property type="entry name" value="RIH_assoc-dom"/>
</dbReference>
<dbReference type="InterPro" id="IPR015925">
    <property type="entry name" value="Ryanodine_IP3_receptor"/>
</dbReference>
<feature type="domain" description="RyR/IP3R Homology associated" evidence="7">
    <location>
        <begin position="238"/>
        <end position="341"/>
    </location>
</feature>
<evidence type="ECO:0000256" key="4">
    <source>
        <dbReference type="ARBA" id="ARBA00023136"/>
    </source>
</evidence>
<feature type="transmembrane region" description="Helical" evidence="5">
    <location>
        <begin position="828"/>
        <end position="854"/>
    </location>
</feature>
<evidence type="ECO:0000256" key="1">
    <source>
        <dbReference type="ARBA" id="ARBA00004141"/>
    </source>
</evidence>
<evidence type="ECO:0000256" key="2">
    <source>
        <dbReference type="ARBA" id="ARBA00022692"/>
    </source>
</evidence>
<name>A0A8S1LJY2_PARPR</name>
<dbReference type="GO" id="GO:0005216">
    <property type="term" value="F:monoatomic ion channel activity"/>
    <property type="evidence" value="ECO:0007669"/>
    <property type="project" value="InterPro"/>
</dbReference>
<dbReference type="Proteomes" id="UP000688137">
    <property type="component" value="Unassembled WGS sequence"/>
</dbReference>
<evidence type="ECO:0000256" key="3">
    <source>
        <dbReference type="ARBA" id="ARBA00022989"/>
    </source>
</evidence>
<dbReference type="PANTHER" id="PTHR45816">
    <property type="entry name" value="MIR DOMAIN-CONTAINING PROTEIN"/>
    <property type="match status" value="1"/>
</dbReference>
<dbReference type="InterPro" id="IPR005821">
    <property type="entry name" value="Ion_trans_dom"/>
</dbReference>
<keyword evidence="9" id="KW-1185">Reference proteome</keyword>
<protein>
    <recommendedName>
        <fullName evidence="10">MIR domain protein</fullName>
    </recommendedName>
</protein>
<accession>A0A8S1LJY2</accession>
<evidence type="ECO:0000259" key="7">
    <source>
        <dbReference type="Pfam" id="PF08454"/>
    </source>
</evidence>
<evidence type="ECO:0000256" key="5">
    <source>
        <dbReference type="SAM" id="Phobius"/>
    </source>
</evidence>
<keyword evidence="3 5" id="KW-1133">Transmembrane helix</keyword>
<evidence type="ECO:0000313" key="8">
    <source>
        <dbReference type="EMBL" id="CAD8067159.1"/>
    </source>
</evidence>
<dbReference type="GO" id="GO:0006816">
    <property type="term" value="P:calcium ion transport"/>
    <property type="evidence" value="ECO:0007669"/>
    <property type="project" value="InterPro"/>
</dbReference>
<dbReference type="AlphaFoldDB" id="A0A8S1LJY2"/>
<feature type="transmembrane region" description="Helical" evidence="5">
    <location>
        <begin position="681"/>
        <end position="704"/>
    </location>
</feature>
<feature type="transmembrane region" description="Helical" evidence="5">
    <location>
        <begin position="951"/>
        <end position="974"/>
    </location>
</feature>
<proteinExistence type="predicted"/>